<feature type="domain" description="HTH araC/xylS-type" evidence="4">
    <location>
        <begin position="261"/>
        <end position="361"/>
    </location>
</feature>
<dbReference type="InterPro" id="IPR003313">
    <property type="entry name" value="AraC-bd"/>
</dbReference>
<dbReference type="PROSITE" id="PS00041">
    <property type="entry name" value="HTH_ARAC_FAMILY_1"/>
    <property type="match status" value="1"/>
</dbReference>
<accession>A0A927XFX1</accession>
<dbReference type="InterPro" id="IPR018060">
    <property type="entry name" value="HTH_AraC"/>
</dbReference>
<dbReference type="GO" id="GO:0003700">
    <property type="term" value="F:DNA-binding transcription factor activity"/>
    <property type="evidence" value="ECO:0007669"/>
    <property type="project" value="InterPro"/>
</dbReference>
<dbReference type="Gene3D" id="2.60.120.10">
    <property type="entry name" value="Jelly Rolls"/>
    <property type="match status" value="1"/>
</dbReference>
<dbReference type="InterPro" id="IPR020449">
    <property type="entry name" value="Tscrpt_reg_AraC-type_HTH"/>
</dbReference>
<evidence type="ECO:0000256" key="1">
    <source>
        <dbReference type="ARBA" id="ARBA00023015"/>
    </source>
</evidence>
<dbReference type="InterPro" id="IPR018062">
    <property type="entry name" value="HTH_AraC-typ_CS"/>
</dbReference>
<dbReference type="GO" id="GO:0043565">
    <property type="term" value="F:sequence-specific DNA binding"/>
    <property type="evidence" value="ECO:0007669"/>
    <property type="project" value="InterPro"/>
</dbReference>
<sequence length="364" mass="43029">MSLSWMITDKFLLSIRRCTMNRKQFKKEIRALSDLEKHLKEQGGVDDLFASEFPDIYVKDTEGNYRLTRDRLFASRKLTQQNRIHNPIEHSYFKDRLRLLVHSRFSTIPFHSNEFISINYVYQGRLEVTFLRHKMTLTEGQILFMNTNVIHSLKIAGEDDLIFSFQIEKSFLSTELLIGLSGGNPIVDFLVKTMMGQDTDFTYLIGSYDKDDRMKLLFEDIFCEYLDPDVYSQQLVENYIKNFFIYLLRCRTEEVKLHTKADIVSIISEIETNYINCSLEKLSDIYHFSPKYLSRLIKGKTNHSFTEILIDARLRAICYYLKNSEASIQDIAVQCGYSNQNHFYKKFQEKYGMTPKEYRERVKS</sequence>
<dbReference type="Pfam" id="PF02311">
    <property type="entry name" value="AraC_binding"/>
    <property type="match status" value="1"/>
</dbReference>
<evidence type="ECO:0000259" key="4">
    <source>
        <dbReference type="PROSITE" id="PS01124"/>
    </source>
</evidence>
<dbReference type="PANTHER" id="PTHR43280:SF28">
    <property type="entry name" value="HTH-TYPE TRANSCRIPTIONAL ACTIVATOR RHAS"/>
    <property type="match status" value="1"/>
</dbReference>
<evidence type="ECO:0000256" key="3">
    <source>
        <dbReference type="ARBA" id="ARBA00023163"/>
    </source>
</evidence>
<gene>
    <name evidence="5" type="ORF">E7156_04800</name>
</gene>
<name>A0A927XFX1_9STRE</name>
<dbReference type="PANTHER" id="PTHR43280">
    <property type="entry name" value="ARAC-FAMILY TRANSCRIPTIONAL REGULATOR"/>
    <property type="match status" value="1"/>
</dbReference>
<dbReference type="PRINTS" id="PR00032">
    <property type="entry name" value="HTHARAC"/>
</dbReference>
<dbReference type="InterPro" id="IPR037923">
    <property type="entry name" value="HTH-like"/>
</dbReference>
<keyword evidence="2" id="KW-0238">DNA-binding</keyword>
<evidence type="ECO:0000313" key="5">
    <source>
        <dbReference type="EMBL" id="MBE6164619.1"/>
    </source>
</evidence>
<dbReference type="SUPFAM" id="SSF46689">
    <property type="entry name" value="Homeodomain-like"/>
    <property type="match status" value="1"/>
</dbReference>
<dbReference type="InterPro" id="IPR009057">
    <property type="entry name" value="Homeodomain-like_sf"/>
</dbReference>
<keyword evidence="3" id="KW-0804">Transcription</keyword>
<dbReference type="InterPro" id="IPR014710">
    <property type="entry name" value="RmlC-like_jellyroll"/>
</dbReference>
<dbReference type="Proteomes" id="UP000700800">
    <property type="component" value="Unassembled WGS sequence"/>
</dbReference>
<protein>
    <submittedName>
        <fullName evidence="5">AraC family transcriptional regulator</fullName>
    </submittedName>
</protein>
<proteinExistence type="predicted"/>
<keyword evidence="1" id="KW-0805">Transcription regulation</keyword>
<dbReference type="Pfam" id="PF12833">
    <property type="entry name" value="HTH_18"/>
    <property type="match status" value="1"/>
</dbReference>
<dbReference type="AlphaFoldDB" id="A0A927XFX1"/>
<comment type="caution">
    <text evidence="5">The sequence shown here is derived from an EMBL/GenBank/DDBJ whole genome shotgun (WGS) entry which is preliminary data.</text>
</comment>
<dbReference type="EMBL" id="SVAF01000009">
    <property type="protein sequence ID" value="MBE6164619.1"/>
    <property type="molecule type" value="Genomic_DNA"/>
</dbReference>
<evidence type="ECO:0000313" key="6">
    <source>
        <dbReference type="Proteomes" id="UP000700800"/>
    </source>
</evidence>
<dbReference type="SMART" id="SM00342">
    <property type="entry name" value="HTH_ARAC"/>
    <property type="match status" value="1"/>
</dbReference>
<evidence type="ECO:0000256" key="2">
    <source>
        <dbReference type="ARBA" id="ARBA00023125"/>
    </source>
</evidence>
<organism evidence="5 6">
    <name type="scientific">Streptococcus gallolyticus</name>
    <dbReference type="NCBI Taxonomy" id="315405"/>
    <lineage>
        <taxon>Bacteria</taxon>
        <taxon>Bacillati</taxon>
        <taxon>Bacillota</taxon>
        <taxon>Bacilli</taxon>
        <taxon>Lactobacillales</taxon>
        <taxon>Streptococcaceae</taxon>
        <taxon>Streptococcus</taxon>
    </lineage>
</organism>
<dbReference type="PROSITE" id="PS01124">
    <property type="entry name" value="HTH_ARAC_FAMILY_2"/>
    <property type="match status" value="1"/>
</dbReference>
<dbReference type="Gene3D" id="1.10.10.60">
    <property type="entry name" value="Homeodomain-like"/>
    <property type="match status" value="2"/>
</dbReference>
<reference evidence="5" key="1">
    <citation type="submission" date="2019-04" db="EMBL/GenBank/DDBJ databases">
        <title>Evolution of Biomass-Degrading Anaerobic Consortia Revealed by Metagenomics.</title>
        <authorList>
            <person name="Peng X."/>
        </authorList>
    </citation>
    <scope>NUCLEOTIDE SEQUENCE</scope>
    <source>
        <strain evidence="5">SIG195</strain>
    </source>
</reference>
<dbReference type="SUPFAM" id="SSF51215">
    <property type="entry name" value="Regulatory protein AraC"/>
    <property type="match status" value="1"/>
</dbReference>